<feature type="transmembrane region" description="Helical" evidence="6">
    <location>
        <begin position="20"/>
        <end position="40"/>
    </location>
</feature>
<dbReference type="Proteomes" id="UP000238220">
    <property type="component" value="Unassembled WGS sequence"/>
</dbReference>
<evidence type="ECO:0000256" key="3">
    <source>
        <dbReference type="ARBA" id="ARBA00022692"/>
    </source>
</evidence>
<feature type="transmembrane region" description="Helical" evidence="6">
    <location>
        <begin position="60"/>
        <end position="83"/>
    </location>
</feature>
<keyword evidence="6" id="KW-0813">Transport</keyword>
<dbReference type="RefSeq" id="WP_104230108.1">
    <property type="nucleotide sequence ID" value="NZ_PSNW01000004.1"/>
</dbReference>
<dbReference type="Pfam" id="PF01061">
    <property type="entry name" value="ABC2_membrane"/>
    <property type="match status" value="1"/>
</dbReference>
<feature type="transmembrane region" description="Helical" evidence="6">
    <location>
        <begin position="229"/>
        <end position="248"/>
    </location>
</feature>
<evidence type="ECO:0000256" key="4">
    <source>
        <dbReference type="ARBA" id="ARBA00022989"/>
    </source>
</evidence>
<keyword evidence="3 6" id="KW-0812">Transmembrane</keyword>
<dbReference type="InterPro" id="IPR047817">
    <property type="entry name" value="ABC2_TM_bact-type"/>
</dbReference>
<evidence type="ECO:0000256" key="6">
    <source>
        <dbReference type="RuleBase" id="RU361157"/>
    </source>
</evidence>
<feature type="transmembrane region" description="Helical" evidence="6">
    <location>
        <begin position="104"/>
        <end position="128"/>
    </location>
</feature>
<keyword evidence="4 6" id="KW-1133">Transmembrane helix</keyword>
<reference evidence="8 9" key="1">
    <citation type="submission" date="2018-02" db="EMBL/GenBank/DDBJ databases">
        <title>Genome sequencing of Solimonas sp. HR-BB.</title>
        <authorList>
            <person name="Lee Y."/>
            <person name="Jeon C.O."/>
        </authorList>
    </citation>
    <scope>NUCLEOTIDE SEQUENCE [LARGE SCALE GENOMIC DNA]</scope>
    <source>
        <strain evidence="8 9">HR-BB</strain>
    </source>
</reference>
<evidence type="ECO:0000256" key="1">
    <source>
        <dbReference type="ARBA" id="ARBA00004141"/>
    </source>
</evidence>
<gene>
    <name evidence="8" type="ORF">C3942_09320</name>
</gene>
<dbReference type="PRINTS" id="PR00164">
    <property type="entry name" value="ABC2TRNSPORT"/>
</dbReference>
<organism evidence="8 9">
    <name type="scientific">Solimonas fluminis</name>
    <dbReference type="NCBI Taxonomy" id="2086571"/>
    <lineage>
        <taxon>Bacteria</taxon>
        <taxon>Pseudomonadati</taxon>
        <taxon>Pseudomonadota</taxon>
        <taxon>Gammaproteobacteria</taxon>
        <taxon>Nevskiales</taxon>
        <taxon>Nevskiaceae</taxon>
        <taxon>Solimonas</taxon>
    </lineage>
</organism>
<dbReference type="GO" id="GO:0043190">
    <property type="term" value="C:ATP-binding cassette (ABC) transporter complex"/>
    <property type="evidence" value="ECO:0007669"/>
    <property type="project" value="InterPro"/>
</dbReference>
<comment type="similarity">
    <text evidence="2 6">Belongs to the ABC-2 integral membrane protein family.</text>
</comment>
<evidence type="ECO:0000256" key="5">
    <source>
        <dbReference type="ARBA" id="ARBA00023136"/>
    </source>
</evidence>
<dbReference type="AlphaFoldDB" id="A0A2S5TGW6"/>
<name>A0A2S5TGW6_9GAMM</name>
<dbReference type="OrthoDB" id="9804001at2"/>
<feature type="transmembrane region" description="Helical" evidence="6">
    <location>
        <begin position="175"/>
        <end position="198"/>
    </location>
</feature>
<protein>
    <recommendedName>
        <fullName evidence="6">Transport permease protein</fullName>
    </recommendedName>
</protein>
<evidence type="ECO:0000256" key="2">
    <source>
        <dbReference type="ARBA" id="ARBA00007783"/>
    </source>
</evidence>
<dbReference type="InterPro" id="IPR052522">
    <property type="entry name" value="ABC-2_transport_permease"/>
</dbReference>
<keyword evidence="6" id="KW-1003">Cell membrane</keyword>
<evidence type="ECO:0000259" key="7">
    <source>
        <dbReference type="PROSITE" id="PS51012"/>
    </source>
</evidence>
<accession>A0A2S5TGW6</accession>
<keyword evidence="8" id="KW-0378">Hydrolase</keyword>
<dbReference type="InterPro" id="IPR013525">
    <property type="entry name" value="ABC2_TM"/>
</dbReference>
<sequence length="255" mass="28199">MSPDQIGFQTLLKKEVMRFWSVLGQTVTAPVITALLYLLVFAQAMQGRASVYPGVSYTEFLLPGLIMMTVIQNAFANTSSSLIQSKVMGNLVFLQMAPLGPWEWFGAYVTAALVRTTLVAAAMLLVTIPFVQLPIREPLALLAMFLLSSASLAVLGLIAGIVSQKFDHIAAFTNFFITPLSFLSGVFYSVHALPAFWYQASHLNPFFYMIDGFRYGFFGQADVPLLQSLLWSLGFFLVASAVCLWMLMTGYKLKK</sequence>
<dbReference type="PANTHER" id="PTHR43332">
    <property type="entry name" value="INNER MEMBRANE TRANSPORT PERMEASE YADH-RELATED"/>
    <property type="match status" value="1"/>
</dbReference>
<keyword evidence="5 6" id="KW-0472">Membrane</keyword>
<proteinExistence type="inferred from homology"/>
<comment type="caution">
    <text evidence="8">The sequence shown here is derived from an EMBL/GenBank/DDBJ whole genome shotgun (WGS) entry which is preliminary data.</text>
</comment>
<feature type="domain" description="ABC transmembrane type-2" evidence="7">
    <location>
        <begin position="21"/>
        <end position="250"/>
    </location>
</feature>
<evidence type="ECO:0000313" key="9">
    <source>
        <dbReference type="Proteomes" id="UP000238220"/>
    </source>
</evidence>
<dbReference type="InterPro" id="IPR000412">
    <property type="entry name" value="ABC_2_transport"/>
</dbReference>
<dbReference type="GO" id="GO:0140359">
    <property type="term" value="F:ABC-type transporter activity"/>
    <property type="evidence" value="ECO:0007669"/>
    <property type="project" value="InterPro"/>
</dbReference>
<dbReference type="EMBL" id="PSNW01000004">
    <property type="protein sequence ID" value="PPE74220.1"/>
    <property type="molecule type" value="Genomic_DNA"/>
</dbReference>
<keyword evidence="9" id="KW-1185">Reference proteome</keyword>
<feature type="transmembrane region" description="Helical" evidence="6">
    <location>
        <begin position="140"/>
        <end position="163"/>
    </location>
</feature>
<dbReference type="PROSITE" id="PS51012">
    <property type="entry name" value="ABC_TM2"/>
    <property type="match status" value="1"/>
</dbReference>
<dbReference type="PANTHER" id="PTHR43332:SF2">
    <property type="entry name" value="INNER MEMBRANE TRANSPORT PERMEASE YADH"/>
    <property type="match status" value="1"/>
</dbReference>
<dbReference type="PIRSF" id="PIRSF006648">
    <property type="entry name" value="DrrB"/>
    <property type="match status" value="1"/>
</dbReference>
<dbReference type="GO" id="GO:0016787">
    <property type="term" value="F:hydrolase activity"/>
    <property type="evidence" value="ECO:0007669"/>
    <property type="project" value="UniProtKB-KW"/>
</dbReference>
<evidence type="ECO:0000313" key="8">
    <source>
        <dbReference type="EMBL" id="PPE74220.1"/>
    </source>
</evidence>
<comment type="subcellular location">
    <subcellularLocation>
        <location evidence="6">Cell inner membrane</location>
        <topology evidence="6">Multi-pass membrane protein</topology>
    </subcellularLocation>
    <subcellularLocation>
        <location evidence="1">Membrane</location>
        <topology evidence="1">Multi-pass membrane protein</topology>
    </subcellularLocation>
</comment>